<accession>A0A0P0LR20</accession>
<dbReference type="EMBL" id="WDBI01000036">
    <property type="protein sequence ID" value="KAB6523528.1"/>
    <property type="molecule type" value="Genomic_DNA"/>
</dbReference>
<evidence type="ECO:0000313" key="4">
    <source>
        <dbReference type="EMBL" id="KAB3866125.1"/>
    </source>
</evidence>
<dbReference type="Proteomes" id="UP000061587">
    <property type="component" value="Chromosome"/>
</dbReference>
<dbReference type="Pfam" id="PF04434">
    <property type="entry name" value="SWIM"/>
    <property type="match status" value="1"/>
</dbReference>
<dbReference type="EMBL" id="WDBZ01000004">
    <property type="protein sequence ID" value="KAB6456283.1"/>
    <property type="molecule type" value="Genomic_DNA"/>
</dbReference>
<proteinExistence type="predicted"/>
<dbReference type="Proteomes" id="UP000470332">
    <property type="component" value="Unassembled WGS sequence"/>
</dbReference>
<organism evidence="3 8">
    <name type="scientific">Phocaeicola vulgatus</name>
    <name type="common">Bacteroides vulgatus</name>
    <dbReference type="NCBI Taxonomy" id="821"/>
    <lineage>
        <taxon>Bacteria</taxon>
        <taxon>Pseudomonadati</taxon>
        <taxon>Bacteroidota</taxon>
        <taxon>Bacteroidia</taxon>
        <taxon>Bacteroidales</taxon>
        <taxon>Bacteroidaceae</taxon>
        <taxon>Phocaeicola</taxon>
    </lineage>
</organism>
<feature type="domain" description="SWIM-type" evidence="2">
    <location>
        <begin position="51"/>
        <end position="87"/>
    </location>
</feature>
<evidence type="ECO:0000256" key="1">
    <source>
        <dbReference type="PROSITE-ProRule" id="PRU00325"/>
    </source>
</evidence>
<keyword evidence="1" id="KW-0479">Metal-binding</keyword>
<dbReference type="GO" id="GO:0008270">
    <property type="term" value="F:zinc ion binding"/>
    <property type="evidence" value="ECO:0007669"/>
    <property type="project" value="UniProtKB-KW"/>
</dbReference>
<reference evidence="9 10" key="3">
    <citation type="journal article" date="2019" name="Nat. Med.">
        <title>A library of human gut bacterial isolates paired with longitudinal multiomics data enables mechanistic microbiome research.</title>
        <authorList>
            <person name="Poyet M."/>
            <person name="Groussin M."/>
            <person name="Gibbons S.M."/>
            <person name="Avila-Pacheco J."/>
            <person name="Jiang X."/>
            <person name="Kearney S.M."/>
            <person name="Perrotta A.R."/>
            <person name="Berdy B."/>
            <person name="Zhao S."/>
            <person name="Lieberman T.D."/>
            <person name="Swanson P.K."/>
            <person name="Smith M."/>
            <person name="Roesemann S."/>
            <person name="Alexander J.E."/>
            <person name="Rich S.A."/>
            <person name="Livny J."/>
            <person name="Vlamakis H."/>
            <person name="Clish C."/>
            <person name="Bullock K."/>
            <person name="Deik A."/>
            <person name="Scott J."/>
            <person name="Pierce K.A."/>
            <person name="Xavier R.J."/>
            <person name="Alm E.J."/>
        </authorList>
    </citation>
    <scope>NUCLEOTIDE SEQUENCE [LARGE SCALE GENOMIC DNA]</scope>
    <source>
        <strain evidence="7 10">BIOML-A122</strain>
        <strain evidence="6 9">BIOML-A140</strain>
        <strain evidence="5 12">BIOML-A141</strain>
        <strain evidence="4 11">BIOML-A9</strain>
    </source>
</reference>
<evidence type="ECO:0000313" key="6">
    <source>
        <dbReference type="EMBL" id="KAB6480898.1"/>
    </source>
</evidence>
<name>A0A0P0LR20_PHOVU</name>
<evidence type="ECO:0000313" key="12">
    <source>
        <dbReference type="Proteomes" id="UP000483142"/>
    </source>
</evidence>
<dbReference type="EMBL" id="WCXA01000004">
    <property type="protein sequence ID" value="KAB3866125.1"/>
    <property type="molecule type" value="Genomic_DNA"/>
</dbReference>
<dbReference type="PATRIC" id="fig|821.40.peg.2281"/>
<keyword evidence="1" id="KW-0862">Zinc</keyword>
<dbReference type="EMBL" id="CP013020">
    <property type="protein sequence ID" value="ALK84507.1"/>
    <property type="molecule type" value="Genomic_DNA"/>
</dbReference>
<evidence type="ECO:0000313" key="8">
    <source>
        <dbReference type="Proteomes" id="UP000061587"/>
    </source>
</evidence>
<reference evidence="3 8" key="2">
    <citation type="journal article" date="2016" name="Genome Biol. Evol.">
        <title>Extensive mobilome-driven genome diversification in mouse gut-associated Bacteroides vulgatus mpk.</title>
        <authorList>
            <person name="Lange A."/>
            <person name="Beier S."/>
            <person name="Steimle A."/>
            <person name="Autenrieth I.B."/>
            <person name="Huson D.H."/>
            <person name="Frick J.S."/>
        </authorList>
    </citation>
    <scope>NUCLEOTIDE SEQUENCE [LARGE SCALE GENOMIC DNA]</scope>
    <source>
        <strain evidence="3">Mpk</strain>
        <strain evidence="8">mpk</strain>
    </source>
</reference>
<dbReference type="Proteomes" id="UP000468344">
    <property type="component" value="Unassembled WGS sequence"/>
</dbReference>
<evidence type="ECO:0000259" key="2">
    <source>
        <dbReference type="PROSITE" id="PS50966"/>
    </source>
</evidence>
<evidence type="ECO:0000313" key="11">
    <source>
        <dbReference type="Proteomes" id="UP000470332"/>
    </source>
</evidence>
<dbReference type="EMBL" id="WDBY01000005">
    <property type="protein sequence ID" value="KAB6480898.1"/>
    <property type="molecule type" value="Genomic_DNA"/>
</dbReference>
<keyword evidence="1" id="KW-0863">Zinc-finger</keyword>
<evidence type="ECO:0000313" key="10">
    <source>
        <dbReference type="Proteomes" id="UP000469427"/>
    </source>
</evidence>
<dbReference type="AlphaFoldDB" id="A0A0P0LR20"/>
<sequence length="594" mass="69314">MYMITLDNFEDFVPYKIWMRGEEYYETDAVSELEEISPGEWTATVEGTDDYNVEISMDGNEIESWYCDCPYDGEICKHVVATLLAIRDNRKKAGNSIFSKMKIKAEEAPVLEEIKEVGKQPCPSLVDIQQLLSFIDPQELSKFICEYASTNLEFKTALSNHFIAKELSLSSKGKDYRIEIQKVFKGSGYHKRSRYHNRYDNYDRDWKTIFNQMDTFLEKADFFLNLEAMDNSIAIALQVLRSIGENYDDELLYDDGISSSDYCEQAGDLLLKVIEHPKTTQAQKMEILQGLREIAEISIFREYDLYDVDELMMQINLSIQPAEKALELIDELLEVRKGTCDIYQLVIRKVNLLLEQNEEQKADDTIRQYLYLTEIRRMEVDKLIARCQYDEAICLLNDGIEIAEREMHSGTLGEWLKMKLDIYEITHRVSEVIDTCRLLFVVGSDKLIYYSKLKTLVPKEQWKSFLDRMMKEAELSDYFSFVGNDKAEIYVKEKDNDSLFSLLSSVRYNQLEALMKYAHYLKDTHSEKLIAIYTSLLNDYAERNLGREHYEFIARVLSCIRKLNGGQAVVKSLVAEFRIKYKRRPAMMEVLGKF</sequence>
<evidence type="ECO:0000313" key="3">
    <source>
        <dbReference type="EMBL" id="ALK84507.1"/>
    </source>
</evidence>
<evidence type="ECO:0000313" key="7">
    <source>
        <dbReference type="EMBL" id="KAB6523528.1"/>
    </source>
</evidence>
<dbReference type="Proteomes" id="UP000469427">
    <property type="component" value="Unassembled WGS sequence"/>
</dbReference>
<dbReference type="PROSITE" id="PS50966">
    <property type="entry name" value="ZF_SWIM"/>
    <property type="match status" value="1"/>
</dbReference>
<gene>
    <name evidence="3" type="ORF">BvMPK_1905</name>
    <name evidence="4" type="ORF">GAS37_03075</name>
    <name evidence="7" type="ORF">GAY98_18300</name>
    <name evidence="6" type="ORF">GAZ06_04325</name>
    <name evidence="5" type="ORF">GAZ09_03585</name>
</gene>
<evidence type="ECO:0000313" key="5">
    <source>
        <dbReference type="EMBL" id="KAB6456283.1"/>
    </source>
</evidence>
<reference evidence="8" key="1">
    <citation type="submission" date="2015-10" db="EMBL/GenBank/DDBJ databases">
        <title>Extensive mobilome-driven genome diversification in gut-associated Bacteroides vulgatus mpk.</title>
        <authorList>
            <person name="Beier S."/>
            <person name="Lange A."/>
            <person name="Huson D.H."/>
            <person name="Frick J.-S."/>
            <person name="Autenrieth I.B."/>
        </authorList>
    </citation>
    <scope>NUCLEOTIDE SEQUENCE [LARGE SCALE GENOMIC DNA]</scope>
    <source>
        <strain evidence="8">mpk</strain>
    </source>
</reference>
<dbReference type="InterPro" id="IPR007527">
    <property type="entry name" value="Znf_SWIM"/>
</dbReference>
<protein>
    <recommendedName>
        <fullName evidence="2">SWIM-type domain-containing protein</fullName>
    </recommendedName>
</protein>
<dbReference type="Proteomes" id="UP000483142">
    <property type="component" value="Unassembled WGS sequence"/>
</dbReference>
<evidence type="ECO:0000313" key="9">
    <source>
        <dbReference type="Proteomes" id="UP000468344"/>
    </source>
</evidence>